<proteinExistence type="predicted"/>
<dbReference type="InterPro" id="IPR010666">
    <property type="entry name" value="Znf_GRF"/>
</dbReference>
<keyword evidence="6" id="KW-1133">Transmembrane helix</keyword>
<keyword evidence="9" id="KW-1185">Reference proteome</keyword>
<evidence type="ECO:0000256" key="6">
    <source>
        <dbReference type="SAM" id="Phobius"/>
    </source>
</evidence>
<dbReference type="Proteomes" id="UP000823749">
    <property type="component" value="Chromosome 6"/>
</dbReference>
<keyword evidence="6" id="KW-0812">Transmembrane</keyword>
<dbReference type="EMBL" id="JACTNZ010000006">
    <property type="protein sequence ID" value="KAG5543060.1"/>
    <property type="molecule type" value="Genomic_DNA"/>
</dbReference>
<reference evidence="8 9" key="1">
    <citation type="submission" date="2020-08" db="EMBL/GenBank/DDBJ databases">
        <title>Plant Genome Project.</title>
        <authorList>
            <person name="Zhang R.-G."/>
        </authorList>
    </citation>
    <scope>NUCLEOTIDE SEQUENCE [LARGE SCALE GENOMIC DNA]</scope>
    <source>
        <strain evidence="8">WSP0</strain>
        <tissue evidence="8">Leaf</tissue>
    </source>
</reference>
<dbReference type="AlphaFoldDB" id="A0AAV6JSV3"/>
<evidence type="ECO:0000256" key="1">
    <source>
        <dbReference type="ARBA" id="ARBA00022723"/>
    </source>
</evidence>
<keyword evidence="3" id="KW-0862">Zinc</keyword>
<comment type="caution">
    <text evidence="8">The sequence shown here is derived from an EMBL/GenBank/DDBJ whole genome shotgun (WGS) entry which is preliminary data.</text>
</comment>
<evidence type="ECO:0000313" key="8">
    <source>
        <dbReference type="EMBL" id="KAG5543060.1"/>
    </source>
</evidence>
<dbReference type="GO" id="GO:0008270">
    <property type="term" value="F:zinc ion binding"/>
    <property type="evidence" value="ECO:0007669"/>
    <property type="project" value="UniProtKB-KW"/>
</dbReference>
<evidence type="ECO:0000256" key="3">
    <source>
        <dbReference type="ARBA" id="ARBA00022833"/>
    </source>
</evidence>
<keyword evidence="1" id="KW-0479">Metal-binding</keyword>
<dbReference type="Pfam" id="PF06839">
    <property type="entry name" value="Zn_ribbon_GRF"/>
    <property type="match status" value="1"/>
</dbReference>
<sequence length="150" mass="17442">MSSSSSHFNSINEGPPCKCGIPAPIRTSKTETNRGRRFLGCINYKVPSVGCDFFFWIDPERDMQKEMLEANNKDMQRKISILTKEVEEITRENKVLRKKNEKLTKKLQKAEAQVFGYKMKWLIILVVCIVVWFMKNVVAVPNIRNLKYLP</sequence>
<protein>
    <recommendedName>
        <fullName evidence="7">GRF-type domain-containing protein</fullName>
    </recommendedName>
</protein>
<keyword evidence="5" id="KW-0175">Coiled coil</keyword>
<keyword evidence="2 4" id="KW-0863">Zinc-finger</keyword>
<gene>
    <name evidence="8" type="ORF">RHGRI_015971</name>
</gene>
<evidence type="ECO:0000256" key="2">
    <source>
        <dbReference type="ARBA" id="ARBA00022771"/>
    </source>
</evidence>
<feature type="transmembrane region" description="Helical" evidence="6">
    <location>
        <begin position="121"/>
        <end position="140"/>
    </location>
</feature>
<keyword evidence="6" id="KW-0472">Membrane</keyword>
<evidence type="ECO:0000313" key="9">
    <source>
        <dbReference type="Proteomes" id="UP000823749"/>
    </source>
</evidence>
<accession>A0AAV6JSV3</accession>
<evidence type="ECO:0000256" key="4">
    <source>
        <dbReference type="PROSITE-ProRule" id="PRU01343"/>
    </source>
</evidence>
<name>A0AAV6JSV3_9ERIC</name>
<feature type="coiled-coil region" evidence="5">
    <location>
        <begin position="65"/>
        <end position="120"/>
    </location>
</feature>
<evidence type="ECO:0000256" key="5">
    <source>
        <dbReference type="SAM" id="Coils"/>
    </source>
</evidence>
<organism evidence="8 9">
    <name type="scientific">Rhododendron griersonianum</name>
    <dbReference type="NCBI Taxonomy" id="479676"/>
    <lineage>
        <taxon>Eukaryota</taxon>
        <taxon>Viridiplantae</taxon>
        <taxon>Streptophyta</taxon>
        <taxon>Embryophyta</taxon>
        <taxon>Tracheophyta</taxon>
        <taxon>Spermatophyta</taxon>
        <taxon>Magnoliopsida</taxon>
        <taxon>eudicotyledons</taxon>
        <taxon>Gunneridae</taxon>
        <taxon>Pentapetalae</taxon>
        <taxon>asterids</taxon>
        <taxon>Ericales</taxon>
        <taxon>Ericaceae</taxon>
        <taxon>Ericoideae</taxon>
        <taxon>Rhodoreae</taxon>
        <taxon>Rhododendron</taxon>
    </lineage>
</organism>
<evidence type="ECO:0000259" key="7">
    <source>
        <dbReference type="PROSITE" id="PS51999"/>
    </source>
</evidence>
<feature type="domain" description="GRF-type" evidence="7">
    <location>
        <begin position="17"/>
        <end position="60"/>
    </location>
</feature>
<dbReference type="PROSITE" id="PS51999">
    <property type="entry name" value="ZF_GRF"/>
    <property type="match status" value="1"/>
</dbReference>
<dbReference type="PANTHER" id="PTHR33248">
    <property type="entry name" value="ZINC ION-BINDING PROTEIN"/>
    <property type="match status" value="1"/>
</dbReference>